<accession>A0A807LDN3</accession>
<protein>
    <submittedName>
        <fullName evidence="1">NUDIX hydrolase</fullName>
    </submittedName>
</protein>
<dbReference type="AlphaFoldDB" id="A0A807LDN3"/>
<dbReference type="RefSeq" id="WP_054804097.1">
    <property type="nucleotide sequence ID" value="NZ_CP019445.1"/>
</dbReference>
<evidence type="ECO:0000313" key="2">
    <source>
        <dbReference type="Proteomes" id="UP000187148"/>
    </source>
</evidence>
<evidence type="ECO:0000313" key="1">
    <source>
        <dbReference type="EMBL" id="APZ05904.1"/>
    </source>
</evidence>
<gene>
    <name evidence="1" type="ORF">BWI95_13040</name>
</gene>
<keyword evidence="2" id="KW-1185">Reference proteome</keyword>
<reference evidence="1 2" key="1">
    <citation type="submission" date="2017-01" db="EMBL/GenBank/DDBJ databases">
        <authorList>
            <person name="Cao J.-M."/>
        </authorList>
    </citation>
    <scope>NUCLEOTIDE SEQUENCE [LARGE SCALE GENOMIC DNA]</scope>
    <source>
        <strain evidence="1 2">888-76</strain>
    </source>
</reference>
<dbReference type="GO" id="GO:0016787">
    <property type="term" value="F:hydrolase activity"/>
    <property type="evidence" value="ECO:0007669"/>
    <property type="project" value="UniProtKB-KW"/>
</dbReference>
<dbReference type="EMBL" id="CP019445">
    <property type="protein sequence ID" value="APZ05904.1"/>
    <property type="molecule type" value="Genomic_DNA"/>
</dbReference>
<organism evidence="1 2">
    <name type="scientific">Kosakonia cowanii JCM 10956 = DSM 18146</name>
    <dbReference type="NCBI Taxonomy" id="1300165"/>
    <lineage>
        <taxon>Bacteria</taxon>
        <taxon>Pseudomonadati</taxon>
        <taxon>Pseudomonadota</taxon>
        <taxon>Gammaproteobacteria</taxon>
        <taxon>Enterobacterales</taxon>
        <taxon>Enterobacteriaceae</taxon>
        <taxon>Kosakonia</taxon>
    </lineage>
</organism>
<proteinExistence type="predicted"/>
<sequence length="128" mass="13660">MHAMLILIAGPVRSGTNGDDALIKQNLDAMTRVAAKVFEKGHTPVIGEWLAMPLAEAAGSKKIGDEISQTFLYPVAHRLIQHCDAILRLPGDSAGADNDVRIGRERGLTIYSAVDEIPAGETRESSPA</sequence>
<keyword evidence="1" id="KW-0378">Hydrolase</keyword>
<name>A0A807LDN3_9ENTR</name>
<dbReference type="Proteomes" id="UP000187148">
    <property type="component" value="Chromosome"/>
</dbReference>
<dbReference type="Gene3D" id="3.40.50.10400">
    <property type="entry name" value="Hypothetical protein PA1492"/>
    <property type="match status" value="1"/>
</dbReference>
<dbReference type="KEGG" id="kco:BWI95_13040"/>